<dbReference type="InterPro" id="IPR001647">
    <property type="entry name" value="HTH_TetR"/>
</dbReference>
<sequence>MSPETRRDRLRAQMSEDVRAAAREIITKQGIEALTLAEIARKVGVTPAALYRHFDDLADIVRYTARDIVSELTSELHAVVDAQPEDDIATRLIAPCRGFRRWSLDHRQEFSLLFGTPTSAAGKAHEDVTSDWVLQLAAVWGPIFLRLWSTRPYEILDDDELDPLLRQQMADYRKSTGVDMPLGALVVFLSCWRSIYGAVALEVFDHFTPLIADQEPMFELLMWELLTRLGLGDEYRPPRSDGAHPKG</sequence>
<reference evidence="6 7" key="1">
    <citation type="submission" date="2020-07" db="EMBL/GenBank/DDBJ databases">
        <title>Sequencing the genomes of 1000 actinobacteria strains.</title>
        <authorList>
            <person name="Klenk H.-P."/>
        </authorList>
    </citation>
    <scope>NUCLEOTIDE SEQUENCE [LARGE SCALE GENOMIC DNA]</scope>
    <source>
        <strain evidence="6 7">CXB654</strain>
    </source>
</reference>
<dbReference type="InterPro" id="IPR050109">
    <property type="entry name" value="HTH-type_TetR-like_transc_reg"/>
</dbReference>
<dbReference type="InterPro" id="IPR036271">
    <property type="entry name" value="Tet_transcr_reg_TetR-rel_C_sf"/>
</dbReference>
<dbReference type="SUPFAM" id="SSF48498">
    <property type="entry name" value="Tetracyclin repressor-like, C-terminal domain"/>
    <property type="match status" value="1"/>
</dbReference>
<dbReference type="Pfam" id="PF13305">
    <property type="entry name" value="TetR_C_33"/>
    <property type="match status" value="1"/>
</dbReference>
<dbReference type="GO" id="GO:0003700">
    <property type="term" value="F:DNA-binding transcription factor activity"/>
    <property type="evidence" value="ECO:0007669"/>
    <property type="project" value="TreeGrafter"/>
</dbReference>
<evidence type="ECO:0000313" key="6">
    <source>
        <dbReference type="EMBL" id="NYE50005.1"/>
    </source>
</evidence>
<dbReference type="PANTHER" id="PTHR30055">
    <property type="entry name" value="HTH-TYPE TRANSCRIPTIONAL REGULATOR RUTR"/>
    <property type="match status" value="1"/>
</dbReference>
<dbReference type="PANTHER" id="PTHR30055:SF243">
    <property type="entry name" value="HTH-TYPE TRANSCRIPTIONAL REGULATOR RV1816"/>
    <property type="match status" value="1"/>
</dbReference>
<evidence type="ECO:0000256" key="1">
    <source>
        <dbReference type="ARBA" id="ARBA00023015"/>
    </source>
</evidence>
<proteinExistence type="predicted"/>
<evidence type="ECO:0000256" key="2">
    <source>
        <dbReference type="ARBA" id="ARBA00023125"/>
    </source>
</evidence>
<accession>A0A852U3C9</accession>
<dbReference type="Gene3D" id="1.10.357.10">
    <property type="entry name" value="Tetracycline Repressor, domain 2"/>
    <property type="match status" value="1"/>
</dbReference>
<dbReference type="AlphaFoldDB" id="A0A852U3C9"/>
<keyword evidence="1" id="KW-0805">Transcription regulation</keyword>
<dbReference type="PROSITE" id="PS50977">
    <property type="entry name" value="HTH_TETR_2"/>
    <property type="match status" value="1"/>
</dbReference>
<comment type="caution">
    <text evidence="6">The sequence shown here is derived from an EMBL/GenBank/DDBJ whole genome shotgun (WGS) entry which is preliminary data.</text>
</comment>
<feature type="DNA-binding region" description="H-T-H motif" evidence="4">
    <location>
        <begin position="35"/>
        <end position="54"/>
    </location>
</feature>
<dbReference type="InterPro" id="IPR009057">
    <property type="entry name" value="Homeodomain-like_sf"/>
</dbReference>
<organism evidence="6 7">
    <name type="scientific">Spinactinospora alkalitolerans</name>
    <dbReference type="NCBI Taxonomy" id="687207"/>
    <lineage>
        <taxon>Bacteria</taxon>
        <taxon>Bacillati</taxon>
        <taxon>Actinomycetota</taxon>
        <taxon>Actinomycetes</taxon>
        <taxon>Streptosporangiales</taxon>
        <taxon>Nocardiopsidaceae</taxon>
        <taxon>Spinactinospora</taxon>
    </lineage>
</organism>
<name>A0A852U3C9_9ACTN</name>
<dbReference type="InterPro" id="IPR025996">
    <property type="entry name" value="MT1864/Rv1816-like_C"/>
</dbReference>
<protein>
    <submittedName>
        <fullName evidence="6">AcrR family transcriptional regulator</fullName>
    </submittedName>
</protein>
<dbReference type="SUPFAM" id="SSF46689">
    <property type="entry name" value="Homeodomain-like"/>
    <property type="match status" value="1"/>
</dbReference>
<gene>
    <name evidence="6" type="ORF">HDA32_005125</name>
</gene>
<keyword evidence="2 4" id="KW-0238">DNA-binding</keyword>
<dbReference type="Proteomes" id="UP000589036">
    <property type="component" value="Unassembled WGS sequence"/>
</dbReference>
<evidence type="ECO:0000259" key="5">
    <source>
        <dbReference type="PROSITE" id="PS50977"/>
    </source>
</evidence>
<evidence type="ECO:0000256" key="3">
    <source>
        <dbReference type="ARBA" id="ARBA00023163"/>
    </source>
</evidence>
<dbReference type="EMBL" id="JACCCC010000001">
    <property type="protein sequence ID" value="NYE50005.1"/>
    <property type="molecule type" value="Genomic_DNA"/>
</dbReference>
<dbReference type="GO" id="GO:0000976">
    <property type="term" value="F:transcription cis-regulatory region binding"/>
    <property type="evidence" value="ECO:0007669"/>
    <property type="project" value="TreeGrafter"/>
</dbReference>
<feature type="domain" description="HTH tetR-type" evidence="5">
    <location>
        <begin position="12"/>
        <end position="72"/>
    </location>
</feature>
<keyword evidence="3" id="KW-0804">Transcription</keyword>
<dbReference type="PRINTS" id="PR00455">
    <property type="entry name" value="HTHTETR"/>
</dbReference>
<evidence type="ECO:0000256" key="4">
    <source>
        <dbReference type="PROSITE-ProRule" id="PRU00335"/>
    </source>
</evidence>
<dbReference type="RefSeq" id="WP_218882593.1">
    <property type="nucleotide sequence ID" value="NZ_BAAAYY010000019.1"/>
</dbReference>
<keyword evidence="7" id="KW-1185">Reference proteome</keyword>
<evidence type="ECO:0000313" key="7">
    <source>
        <dbReference type="Proteomes" id="UP000589036"/>
    </source>
</evidence>
<dbReference type="Pfam" id="PF00440">
    <property type="entry name" value="TetR_N"/>
    <property type="match status" value="1"/>
</dbReference>